<keyword evidence="6" id="KW-0864">Zinc transport</keyword>
<evidence type="ECO:0000313" key="11">
    <source>
        <dbReference type="EMBL" id="NIK88222.1"/>
    </source>
</evidence>
<dbReference type="PANTHER" id="PTHR42734">
    <property type="entry name" value="METAL TRANSPORT SYSTEM ATP-BINDING PROTEIN TM_0124-RELATED"/>
    <property type="match status" value="1"/>
</dbReference>
<dbReference type="InterPro" id="IPR017871">
    <property type="entry name" value="ABC_transporter-like_CS"/>
</dbReference>
<evidence type="ECO:0000256" key="4">
    <source>
        <dbReference type="ARBA" id="ARBA00022833"/>
    </source>
</evidence>
<reference evidence="11 12" key="1">
    <citation type="submission" date="2020-03" db="EMBL/GenBank/DDBJ databases">
        <title>Genomic Encyclopedia of Type Strains, Phase IV (KMG-IV): sequencing the most valuable type-strain genomes for metagenomic binning, comparative biology and taxonomic classification.</title>
        <authorList>
            <person name="Goeker M."/>
        </authorList>
    </citation>
    <scope>NUCLEOTIDE SEQUENCE [LARGE SCALE GENOMIC DNA]</scope>
    <source>
        <strain evidence="11 12">DSM 19867</strain>
    </source>
</reference>
<dbReference type="GO" id="GO:0016887">
    <property type="term" value="F:ATP hydrolysis activity"/>
    <property type="evidence" value="ECO:0007669"/>
    <property type="project" value="InterPro"/>
</dbReference>
<keyword evidence="7" id="KW-1278">Translocase</keyword>
<evidence type="ECO:0000259" key="10">
    <source>
        <dbReference type="PROSITE" id="PS50893"/>
    </source>
</evidence>
<dbReference type="EMBL" id="JAASRM010000001">
    <property type="protein sequence ID" value="NIK88222.1"/>
    <property type="molecule type" value="Genomic_DNA"/>
</dbReference>
<keyword evidence="5 11" id="KW-0067">ATP-binding</keyword>
<evidence type="ECO:0000256" key="9">
    <source>
        <dbReference type="ARBA" id="ARBA00023136"/>
    </source>
</evidence>
<dbReference type="SUPFAM" id="SSF52540">
    <property type="entry name" value="P-loop containing nucleoside triphosphate hydrolases"/>
    <property type="match status" value="1"/>
</dbReference>
<dbReference type="RefSeq" id="WP_167082414.1">
    <property type="nucleotide sequence ID" value="NZ_BAAADC010000001.1"/>
</dbReference>
<evidence type="ECO:0000256" key="6">
    <source>
        <dbReference type="ARBA" id="ARBA00022906"/>
    </source>
</evidence>
<evidence type="ECO:0000256" key="1">
    <source>
        <dbReference type="ARBA" id="ARBA00022448"/>
    </source>
</evidence>
<keyword evidence="1" id="KW-0813">Transport</keyword>
<keyword evidence="11" id="KW-0378">Hydrolase</keyword>
<protein>
    <submittedName>
        <fullName evidence="11">Zinc transport system ATP-binding protein</fullName>
        <ecNumber evidence="11">3.6.3.-</ecNumber>
    </submittedName>
</protein>
<dbReference type="GO" id="GO:0005524">
    <property type="term" value="F:ATP binding"/>
    <property type="evidence" value="ECO:0007669"/>
    <property type="project" value="UniProtKB-KW"/>
</dbReference>
<evidence type="ECO:0000256" key="3">
    <source>
        <dbReference type="ARBA" id="ARBA00022741"/>
    </source>
</evidence>
<keyword evidence="8" id="KW-0406">Ion transport</keyword>
<keyword evidence="9" id="KW-0472">Membrane</keyword>
<keyword evidence="12" id="KW-1185">Reference proteome</keyword>
<dbReference type="PANTHER" id="PTHR42734:SF9">
    <property type="entry name" value="ZINC IMPORT ATP-BINDING PROTEIN ZNUC"/>
    <property type="match status" value="1"/>
</dbReference>
<dbReference type="PROSITE" id="PS50893">
    <property type="entry name" value="ABC_TRANSPORTER_2"/>
    <property type="match status" value="1"/>
</dbReference>
<accession>A0A846MYY3</accession>
<dbReference type="InterPro" id="IPR003439">
    <property type="entry name" value="ABC_transporter-like_ATP-bd"/>
</dbReference>
<keyword evidence="3" id="KW-0547">Nucleotide-binding</keyword>
<dbReference type="InterPro" id="IPR003593">
    <property type="entry name" value="AAA+_ATPase"/>
</dbReference>
<name>A0A846MYY3_9PROT</name>
<evidence type="ECO:0000256" key="5">
    <source>
        <dbReference type="ARBA" id="ARBA00022840"/>
    </source>
</evidence>
<dbReference type="SMART" id="SM00382">
    <property type="entry name" value="AAA"/>
    <property type="match status" value="1"/>
</dbReference>
<proteinExistence type="predicted"/>
<dbReference type="InterPro" id="IPR050153">
    <property type="entry name" value="Metal_Ion_Import_ABC"/>
</dbReference>
<dbReference type="Pfam" id="PF00005">
    <property type="entry name" value="ABC_tran"/>
    <property type="match status" value="1"/>
</dbReference>
<dbReference type="GO" id="GO:0006829">
    <property type="term" value="P:zinc ion transport"/>
    <property type="evidence" value="ECO:0007669"/>
    <property type="project" value="UniProtKB-KW"/>
</dbReference>
<dbReference type="AlphaFoldDB" id="A0A846MYY3"/>
<dbReference type="GO" id="GO:0010043">
    <property type="term" value="P:response to zinc ion"/>
    <property type="evidence" value="ECO:0007669"/>
    <property type="project" value="TreeGrafter"/>
</dbReference>
<organism evidence="11 12">
    <name type="scientific">Rhizomicrobium palustre</name>
    <dbReference type="NCBI Taxonomy" id="189966"/>
    <lineage>
        <taxon>Bacteria</taxon>
        <taxon>Pseudomonadati</taxon>
        <taxon>Pseudomonadota</taxon>
        <taxon>Alphaproteobacteria</taxon>
        <taxon>Micropepsales</taxon>
        <taxon>Micropepsaceae</taxon>
        <taxon>Rhizomicrobium</taxon>
    </lineage>
</organism>
<evidence type="ECO:0000313" key="12">
    <source>
        <dbReference type="Proteomes" id="UP000570514"/>
    </source>
</evidence>
<feature type="domain" description="ABC transporter" evidence="10">
    <location>
        <begin position="6"/>
        <end position="221"/>
    </location>
</feature>
<evidence type="ECO:0000256" key="8">
    <source>
        <dbReference type="ARBA" id="ARBA00023065"/>
    </source>
</evidence>
<dbReference type="EC" id="3.6.3.-" evidence="11"/>
<sequence length="236" mass="25474">MGDMLIEARNLRLTAGRLVILEDVSLVLHAGEIVTLIGPNGSGKTSLLKALLGLMRVSSGEVIRKPGLSIGYVPQQFAPDLSLPITVNRFLDLFADRAAREKALRRVGIDEATGQRQVSALSGGELARVMLARAIAAKPDLLVLDEPLTGVDVAGEAALYQLIAELRDELQCGILLVSHDLHIVMAKSDRVICLNHHVCCEGDAHSVVQDPAFIELFGARGAFAVYPHHHDHSHDH</sequence>
<keyword evidence="4" id="KW-0862">Zinc</keyword>
<dbReference type="InterPro" id="IPR027417">
    <property type="entry name" value="P-loop_NTPase"/>
</dbReference>
<keyword evidence="2" id="KW-1003">Cell membrane</keyword>
<gene>
    <name evidence="11" type="ORF">FHS83_001540</name>
</gene>
<dbReference type="Gene3D" id="3.40.50.300">
    <property type="entry name" value="P-loop containing nucleotide triphosphate hydrolases"/>
    <property type="match status" value="1"/>
</dbReference>
<evidence type="ECO:0000256" key="7">
    <source>
        <dbReference type="ARBA" id="ARBA00022967"/>
    </source>
</evidence>
<comment type="caution">
    <text evidence="11">The sequence shown here is derived from an EMBL/GenBank/DDBJ whole genome shotgun (WGS) entry which is preliminary data.</text>
</comment>
<dbReference type="Proteomes" id="UP000570514">
    <property type="component" value="Unassembled WGS sequence"/>
</dbReference>
<dbReference type="PROSITE" id="PS00211">
    <property type="entry name" value="ABC_TRANSPORTER_1"/>
    <property type="match status" value="1"/>
</dbReference>
<evidence type="ECO:0000256" key="2">
    <source>
        <dbReference type="ARBA" id="ARBA00022475"/>
    </source>
</evidence>